<evidence type="ECO:0000313" key="3">
    <source>
        <dbReference type="Proteomes" id="UP001447516"/>
    </source>
</evidence>
<name>A0ABV0AHL7_9ACTN</name>
<sequence length="124" mass="12867">MPITMPKIRALPRSPGRRPRRPAPVAVTLAAVLALAPVNAYAAAAGDGNGNRSAVRVGNGSANRTMVAIGSTRLRGVLHQLSAGVGGLSSVQGGLCRPRARRCALSQDIRARSAEPRARRAADR</sequence>
<evidence type="ECO:0000313" key="2">
    <source>
        <dbReference type="EMBL" id="MEN3533696.1"/>
    </source>
</evidence>
<keyword evidence="3" id="KW-1185">Reference proteome</keyword>
<dbReference type="EMBL" id="JBDJAW010000001">
    <property type="protein sequence ID" value="MEN3533696.1"/>
    <property type="molecule type" value="Genomic_DNA"/>
</dbReference>
<evidence type="ECO:0000256" key="1">
    <source>
        <dbReference type="SAM" id="SignalP"/>
    </source>
</evidence>
<organism evidence="2 3">
    <name type="scientific">Microbispora maris</name>
    <dbReference type="NCBI Taxonomy" id="3144104"/>
    <lineage>
        <taxon>Bacteria</taxon>
        <taxon>Bacillati</taxon>
        <taxon>Actinomycetota</taxon>
        <taxon>Actinomycetes</taxon>
        <taxon>Streptosporangiales</taxon>
        <taxon>Streptosporangiaceae</taxon>
        <taxon>Microbispora</taxon>
    </lineage>
</organism>
<dbReference type="RefSeq" id="WP_346224056.1">
    <property type="nucleotide sequence ID" value="NZ_JBDJAW010000001.1"/>
</dbReference>
<accession>A0ABV0AHL7</accession>
<keyword evidence="1" id="KW-0732">Signal</keyword>
<comment type="caution">
    <text evidence="2">The sequence shown here is derived from an EMBL/GenBank/DDBJ whole genome shotgun (WGS) entry which is preliminary data.</text>
</comment>
<reference evidence="2 3" key="1">
    <citation type="submission" date="2024-05" db="EMBL/GenBank/DDBJ databases">
        <title>Microbispora sp.ZYX-F-249.</title>
        <authorList>
            <person name="Xie H."/>
        </authorList>
    </citation>
    <scope>NUCLEOTIDE SEQUENCE [LARGE SCALE GENOMIC DNA]</scope>
    <source>
        <strain evidence="2 3">ZYX-F-249</strain>
    </source>
</reference>
<dbReference type="Proteomes" id="UP001447516">
    <property type="component" value="Unassembled WGS sequence"/>
</dbReference>
<feature type="chain" id="PRO_5047417895" evidence="1">
    <location>
        <begin position="43"/>
        <end position="124"/>
    </location>
</feature>
<protein>
    <submittedName>
        <fullName evidence="2">Uncharacterized protein</fullName>
    </submittedName>
</protein>
<gene>
    <name evidence="2" type="ORF">AAH991_01160</name>
</gene>
<proteinExistence type="predicted"/>
<feature type="signal peptide" evidence="1">
    <location>
        <begin position="1"/>
        <end position="42"/>
    </location>
</feature>